<dbReference type="AlphaFoldDB" id="A0A1N6HQH2"/>
<proteinExistence type="predicted"/>
<dbReference type="OrthoDB" id="826073at2"/>
<organism evidence="1 2">
    <name type="scientific">Algoriphagus halophilus</name>
    <dbReference type="NCBI Taxonomy" id="226505"/>
    <lineage>
        <taxon>Bacteria</taxon>
        <taxon>Pseudomonadati</taxon>
        <taxon>Bacteroidota</taxon>
        <taxon>Cytophagia</taxon>
        <taxon>Cytophagales</taxon>
        <taxon>Cyclobacteriaceae</taxon>
        <taxon>Algoriphagus</taxon>
    </lineage>
</organism>
<keyword evidence="2" id="KW-1185">Reference proteome</keyword>
<reference evidence="2" key="1">
    <citation type="submission" date="2016-11" db="EMBL/GenBank/DDBJ databases">
        <authorList>
            <person name="Varghese N."/>
            <person name="Submissions S."/>
        </authorList>
    </citation>
    <scope>NUCLEOTIDE SEQUENCE [LARGE SCALE GENOMIC DNA]</scope>
    <source>
        <strain evidence="2">DSM 15292</strain>
    </source>
</reference>
<evidence type="ECO:0000313" key="1">
    <source>
        <dbReference type="EMBL" id="SIO22013.1"/>
    </source>
</evidence>
<dbReference type="STRING" id="226505.SAMN05444394_3899"/>
<gene>
    <name evidence="1" type="ORF">SAMN05444394_3899</name>
</gene>
<name>A0A1N6HQH2_9BACT</name>
<accession>A0A1N6HQH2</accession>
<dbReference type="Proteomes" id="UP000185221">
    <property type="component" value="Unassembled WGS sequence"/>
</dbReference>
<dbReference type="RefSeq" id="WP_074226685.1">
    <property type="nucleotide sequence ID" value="NZ_FSRC01000004.1"/>
</dbReference>
<protein>
    <submittedName>
        <fullName evidence="1">Uncharacterized protein</fullName>
    </submittedName>
</protein>
<evidence type="ECO:0000313" key="2">
    <source>
        <dbReference type="Proteomes" id="UP000185221"/>
    </source>
</evidence>
<dbReference type="EMBL" id="FSRC01000004">
    <property type="protein sequence ID" value="SIO22013.1"/>
    <property type="molecule type" value="Genomic_DNA"/>
</dbReference>
<sequence>MFEGASFPKPLDEQTFENWLQAGRNSIIPSNFLLILWDDIEGEYQPVYTSERDEIYRYDRYTNTPGRQLLVAAYDLYSESRVV</sequence>